<name>A0A5D4KE23_9BACI</name>
<gene>
    <name evidence="2" type="ORF">FZC78_06495</name>
    <name evidence="1" type="ORF">FZC79_12080</name>
</gene>
<evidence type="ECO:0000313" key="3">
    <source>
        <dbReference type="Proteomes" id="UP000322267"/>
    </source>
</evidence>
<evidence type="ECO:0000313" key="2">
    <source>
        <dbReference type="EMBL" id="TYS17523.1"/>
    </source>
</evidence>
<protein>
    <submittedName>
        <fullName evidence="1">Uncharacterized protein</fullName>
    </submittedName>
</protein>
<sequence>MKYFKSQMQQLIKENKELHTRFKELKAEYGLEKNNALKALYHSEVADGGKYQIAYQALEHPKK</sequence>
<dbReference type="RefSeq" id="WP_148938861.1">
    <property type="nucleotide sequence ID" value="NZ_JBNIKK010000016.1"/>
</dbReference>
<reference evidence="3 4" key="1">
    <citation type="submission" date="2019-08" db="EMBL/GenBank/DDBJ databases">
        <title>Bacillus genomes from the desert of Cuatro Cienegas, Coahuila.</title>
        <authorList>
            <person name="Olmedo-Alvarez G."/>
        </authorList>
    </citation>
    <scope>NUCLEOTIDE SEQUENCE [LARGE SCALE GENOMIC DNA]</scope>
    <source>
        <strain evidence="2 3">CH34_1T</strain>
        <strain evidence="1 4">CH40_1T</strain>
    </source>
</reference>
<evidence type="ECO:0000313" key="4">
    <source>
        <dbReference type="Proteomes" id="UP000323317"/>
    </source>
</evidence>
<evidence type="ECO:0000313" key="1">
    <source>
        <dbReference type="EMBL" id="TYR75146.1"/>
    </source>
</evidence>
<organism evidence="1 4">
    <name type="scientific">Rossellomorea vietnamensis</name>
    <dbReference type="NCBI Taxonomy" id="218284"/>
    <lineage>
        <taxon>Bacteria</taxon>
        <taxon>Bacillati</taxon>
        <taxon>Bacillota</taxon>
        <taxon>Bacilli</taxon>
        <taxon>Bacillales</taxon>
        <taxon>Bacillaceae</taxon>
        <taxon>Rossellomorea</taxon>
    </lineage>
</organism>
<dbReference type="Proteomes" id="UP000323317">
    <property type="component" value="Unassembled WGS sequence"/>
</dbReference>
<dbReference type="AlphaFoldDB" id="A0A5D4KE23"/>
<comment type="caution">
    <text evidence="1">The sequence shown here is derived from an EMBL/GenBank/DDBJ whole genome shotgun (WGS) entry which is preliminary data.</text>
</comment>
<dbReference type="EMBL" id="VTEI01000003">
    <property type="protein sequence ID" value="TYS17523.1"/>
    <property type="molecule type" value="Genomic_DNA"/>
</dbReference>
<proteinExistence type="predicted"/>
<dbReference type="Proteomes" id="UP000322267">
    <property type="component" value="Unassembled WGS sequence"/>
</dbReference>
<accession>A0A5D4KE23</accession>
<dbReference type="EMBL" id="VTEH01000008">
    <property type="protein sequence ID" value="TYR75146.1"/>
    <property type="molecule type" value="Genomic_DNA"/>
</dbReference>
<dbReference type="OrthoDB" id="2736476at2"/>